<evidence type="ECO:0000313" key="9">
    <source>
        <dbReference type="EMBL" id="PSJ31682.1"/>
    </source>
</evidence>
<dbReference type="RefSeq" id="WP_106776419.1">
    <property type="nucleotide sequence ID" value="NZ_JYGE01000003.1"/>
</dbReference>
<evidence type="ECO:0000256" key="2">
    <source>
        <dbReference type="ARBA" id="ARBA00022722"/>
    </source>
</evidence>
<dbReference type="GO" id="GO:0003676">
    <property type="term" value="F:nucleic acid binding"/>
    <property type="evidence" value="ECO:0007669"/>
    <property type="project" value="InterPro"/>
</dbReference>
<dbReference type="Pfam" id="PF13742">
    <property type="entry name" value="tRNA_anti_2"/>
    <property type="match status" value="1"/>
</dbReference>
<evidence type="ECO:0000259" key="7">
    <source>
        <dbReference type="Pfam" id="PF02601"/>
    </source>
</evidence>
<dbReference type="PANTHER" id="PTHR30008:SF0">
    <property type="entry name" value="EXODEOXYRIBONUCLEASE 7 LARGE SUBUNIT"/>
    <property type="match status" value="1"/>
</dbReference>
<dbReference type="OrthoDB" id="9802795at2"/>
<evidence type="ECO:0000256" key="5">
    <source>
        <dbReference type="HAMAP-Rule" id="MF_00378"/>
    </source>
</evidence>
<comment type="subunit">
    <text evidence="5">Heterooligomer composed of large and small subunits.</text>
</comment>
<dbReference type="Pfam" id="PF02601">
    <property type="entry name" value="Exonuc_VII_L"/>
    <property type="match status" value="1"/>
</dbReference>
<comment type="subcellular location">
    <subcellularLocation>
        <location evidence="5 6">Cytoplasm</location>
    </subcellularLocation>
</comment>
<feature type="domain" description="OB-fold nucleic acid binding" evidence="8">
    <location>
        <begin position="7"/>
        <end position="100"/>
    </location>
</feature>
<dbReference type="PANTHER" id="PTHR30008">
    <property type="entry name" value="EXODEOXYRIBONUCLEASE 7 LARGE SUBUNIT"/>
    <property type="match status" value="1"/>
</dbReference>
<dbReference type="GO" id="GO:0006308">
    <property type="term" value="P:DNA catabolic process"/>
    <property type="evidence" value="ECO:0007669"/>
    <property type="project" value="UniProtKB-UniRule"/>
</dbReference>
<sequence>MRIRALDVTELNEYIKRLLNDDPILSNIKVRGEISNFKVHSSGNVYLSLKDENSKVNCMIHKNSFDKNLELEDGKKIIADGYISSYIRGGVYQLYIRKIEIEGEGELYREFIKLKNKLEKEGLFDYEYKKQIPTFPKDIGVITSPTGAVIKDIINVVKRRYPKINIKLYPVLVQGPRSKDNLVEALEFFNKNKNVDIIIIGRGGGSLEELWSFNEESVARAVFNSEIPVISAVGHETDFTICDFVSDMRAPTPSAAAEIATPNLMDILNYQNNILKAMKSSVINTVNYQRQKLDSSIHRFILYKERSLFTDRYMELDRYQERIENTMSLLLREEREKLNMFSNSMANLNPFSVLERGYSLAQKDNILVSKVEDVSLGDKIDLMVSDGSIECEVINSRKK</sequence>
<reference evidence="9" key="1">
    <citation type="thesis" date="2015" institute="Rutgers" country="The State University of New Jersey, 14 College Farm Rd., New Brunswick, NJ, USA">
        <title>Ammonia toxicity in bacteria and its implications for treatment of and resource recovery from highly nitrogenous organic wastes.</title>
        <authorList>
            <person name="Luther A.K."/>
        </authorList>
    </citation>
    <scope>NUCLEOTIDE SEQUENCE</scope>
    <source>
        <strain evidence="9">RT-10B</strain>
    </source>
</reference>
<comment type="function">
    <text evidence="5">Bidirectionally degrades single-stranded DNA into large acid-insoluble oligonucleotides, which are then degraded further into small acid-soluble oligonucleotides.</text>
</comment>
<comment type="catalytic activity">
    <reaction evidence="5 6">
        <text>Exonucleolytic cleavage in either 5'- to 3'- or 3'- to 5'-direction to yield nucleoside 5'-phosphates.</text>
        <dbReference type="EC" id="3.1.11.6"/>
    </reaction>
</comment>
<dbReference type="GO" id="GO:0008855">
    <property type="term" value="F:exodeoxyribonuclease VII activity"/>
    <property type="evidence" value="ECO:0007669"/>
    <property type="project" value="UniProtKB-UniRule"/>
</dbReference>
<dbReference type="HAMAP" id="MF_00378">
    <property type="entry name" value="Exonuc_7_L"/>
    <property type="match status" value="1"/>
</dbReference>
<evidence type="ECO:0000259" key="8">
    <source>
        <dbReference type="Pfam" id="PF13742"/>
    </source>
</evidence>
<dbReference type="GO" id="GO:0005737">
    <property type="term" value="C:cytoplasm"/>
    <property type="evidence" value="ECO:0007669"/>
    <property type="project" value="UniProtKB-SubCell"/>
</dbReference>
<dbReference type="AlphaFoldDB" id="A0A2P7Q147"/>
<dbReference type="EC" id="3.1.11.6" evidence="5"/>
<evidence type="ECO:0000256" key="3">
    <source>
        <dbReference type="ARBA" id="ARBA00022801"/>
    </source>
</evidence>
<proteinExistence type="inferred from homology"/>
<dbReference type="Proteomes" id="UP000241434">
    <property type="component" value="Unassembled WGS sequence"/>
</dbReference>
<dbReference type="NCBIfam" id="TIGR00237">
    <property type="entry name" value="xseA"/>
    <property type="match status" value="1"/>
</dbReference>
<keyword evidence="3 5" id="KW-0378">Hydrolase</keyword>
<evidence type="ECO:0000313" key="10">
    <source>
        <dbReference type="Proteomes" id="UP000241434"/>
    </source>
</evidence>
<comment type="similarity">
    <text evidence="5 6">Belongs to the XseA family.</text>
</comment>
<evidence type="ECO:0000256" key="1">
    <source>
        <dbReference type="ARBA" id="ARBA00022490"/>
    </source>
</evidence>
<evidence type="ECO:0000256" key="6">
    <source>
        <dbReference type="RuleBase" id="RU004355"/>
    </source>
</evidence>
<dbReference type="EMBL" id="JYGE01000003">
    <property type="protein sequence ID" value="PSJ31682.1"/>
    <property type="molecule type" value="Genomic_DNA"/>
</dbReference>
<dbReference type="GO" id="GO:0009318">
    <property type="term" value="C:exodeoxyribonuclease VII complex"/>
    <property type="evidence" value="ECO:0007669"/>
    <property type="project" value="UniProtKB-UniRule"/>
</dbReference>
<keyword evidence="2 5" id="KW-0540">Nuclease</keyword>
<name>A0A2P7Q147_9FIRM</name>
<dbReference type="InterPro" id="IPR020579">
    <property type="entry name" value="Exonuc_VII_lsu_C"/>
</dbReference>
<keyword evidence="1 5" id="KW-0963">Cytoplasm</keyword>
<feature type="domain" description="Exonuclease VII large subunit C-terminal" evidence="7">
    <location>
        <begin position="123"/>
        <end position="342"/>
    </location>
</feature>
<dbReference type="CDD" id="cd04489">
    <property type="entry name" value="ExoVII_LU_OBF"/>
    <property type="match status" value="1"/>
</dbReference>
<comment type="caution">
    <text evidence="9">The sequence shown here is derived from an EMBL/GenBank/DDBJ whole genome shotgun (WGS) entry which is preliminary data.</text>
</comment>
<organism evidence="9 10">
    <name type="scientific">Peptostreptococcus russellii</name>
    <dbReference type="NCBI Taxonomy" id="215200"/>
    <lineage>
        <taxon>Bacteria</taxon>
        <taxon>Bacillati</taxon>
        <taxon>Bacillota</taxon>
        <taxon>Clostridia</taxon>
        <taxon>Peptostreptococcales</taxon>
        <taxon>Peptostreptococcaceae</taxon>
        <taxon>Peptostreptococcus</taxon>
    </lineage>
</organism>
<keyword evidence="10" id="KW-1185">Reference proteome</keyword>
<evidence type="ECO:0000256" key="4">
    <source>
        <dbReference type="ARBA" id="ARBA00022839"/>
    </source>
</evidence>
<dbReference type="InterPro" id="IPR003753">
    <property type="entry name" value="Exonuc_VII_L"/>
</dbReference>
<gene>
    <name evidence="5" type="primary">xseA</name>
    <name evidence="9" type="ORF">UF10_03360</name>
</gene>
<accession>A0A2P7Q147</accession>
<protein>
    <recommendedName>
        <fullName evidence="5">Exodeoxyribonuclease 7 large subunit</fullName>
        <ecNumber evidence="5">3.1.11.6</ecNumber>
    </recommendedName>
    <alternativeName>
        <fullName evidence="5">Exodeoxyribonuclease VII large subunit</fullName>
        <shortName evidence="5">Exonuclease VII large subunit</shortName>
    </alternativeName>
</protein>
<keyword evidence="4 5" id="KW-0269">Exonuclease</keyword>
<dbReference type="InterPro" id="IPR025824">
    <property type="entry name" value="OB-fold_nuc-bd_dom"/>
</dbReference>